<sequence length="239" mass="26636">MTANFTQETFYETLRCHGIELSDKQKQQFDVYAKMLVEWNEKMNLTAITQIDEIYEKHFLDSILPSFVFDISGSLCDVGAGAGFPSIPLKIVYPHLSVTIIETLGKRVTFLNELVKALALEDVQCLHARAEEACADFRESFDHVTARAVANLPMLSELCIPFIRVGGSFIAMKGASGHEEVAAAKKAIRVLGCELRNSSDVYLSDGSLRVNVEFVKVKSTPKQYPRAFAKIKKNPLRGE</sequence>
<name>A0A318KZG9_9FIRM</name>
<dbReference type="Proteomes" id="UP000247612">
    <property type="component" value="Unassembled WGS sequence"/>
</dbReference>
<proteinExistence type="inferred from homology"/>
<evidence type="ECO:0000256" key="1">
    <source>
        <dbReference type="ARBA" id="ARBA00022490"/>
    </source>
</evidence>
<gene>
    <name evidence="6" type="primary">rsmG</name>
    <name evidence="7" type="ORF">DES51_107194</name>
</gene>
<dbReference type="InterPro" id="IPR003682">
    <property type="entry name" value="rRNA_ssu_MeTfrase_G"/>
</dbReference>
<evidence type="ECO:0000256" key="2">
    <source>
        <dbReference type="ARBA" id="ARBA00022552"/>
    </source>
</evidence>
<dbReference type="STRING" id="1034346.GCA_000313565_02858"/>
<dbReference type="GO" id="GO:0005829">
    <property type="term" value="C:cytosol"/>
    <property type="evidence" value="ECO:0007669"/>
    <property type="project" value="TreeGrafter"/>
</dbReference>
<dbReference type="HAMAP" id="MF_00074">
    <property type="entry name" value="16SrRNA_methyltr_G"/>
    <property type="match status" value="1"/>
</dbReference>
<protein>
    <recommendedName>
        <fullName evidence="6">Ribosomal RNA small subunit methyltransferase G</fullName>
        <ecNumber evidence="6">2.1.1.-</ecNumber>
    </recommendedName>
    <alternativeName>
        <fullName evidence="6">16S rRNA 7-methylguanosine methyltransferase</fullName>
        <shortName evidence="6">16S rRNA m7G methyltransferase</shortName>
    </alternativeName>
</protein>
<dbReference type="Gene3D" id="3.40.50.150">
    <property type="entry name" value="Vaccinia Virus protein VP39"/>
    <property type="match status" value="1"/>
</dbReference>
<dbReference type="AlphaFoldDB" id="A0A318KZG9"/>
<dbReference type="NCBIfam" id="TIGR00138">
    <property type="entry name" value="rsmG_gidB"/>
    <property type="match status" value="1"/>
</dbReference>
<comment type="function">
    <text evidence="6">Specifically methylates the N7 position of a guanine in 16S rRNA.</text>
</comment>
<feature type="binding site" evidence="6">
    <location>
        <position position="147"/>
    </location>
    <ligand>
        <name>S-adenosyl-L-methionine</name>
        <dbReference type="ChEBI" id="CHEBI:59789"/>
    </ligand>
</feature>
<dbReference type="Pfam" id="PF02527">
    <property type="entry name" value="GidB"/>
    <property type="match status" value="1"/>
</dbReference>
<dbReference type="GO" id="GO:0070043">
    <property type="term" value="F:rRNA (guanine-N7-)-methyltransferase activity"/>
    <property type="evidence" value="ECO:0007669"/>
    <property type="project" value="UniProtKB-UniRule"/>
</dbReference>
<keyword evidence="3 6" id="KW-0489">Methyltransferase</keyword>
<keyword evidence="8" id="KW-1185">Reference proteome</keyword>
<dbReference type="SUPFAM" id="SSF53335">
    <property type="entry name" value="S-adenosyl-L-methionine-dependent methyltransferases"/>
    <property type="match status" value="1"/>
</dbReference>
<comment type="caution">
    <text evidence="7">The sequence shown here is derived from an EMBL/GenBank/DDBJ whole genome shotgun (WGS) entry which is preliminary data.</text>
</comment>
<evidence type="ECO:0000313" key="7">
    <source>
        <dbReference type="EMBL" id="PXX78653.1"/>
    </source>
</evidence>
<evidence type="ECO:0000256" key="4">
    <source>
        <dbReference type="ARBA" id="ARBA00022679"/>
    </source>
</evidence>
<dbReference type="PANTHER" id="PTHR31760:SF0">
    <property type="entry name" value="S-ADENOSYL-L-METHIONINE-DEPENDENT METHYLTRANSFERASES SUPERFAMILY PROTEIN"/>
    <property type="match status" value="1"/>
</dbReference>
<dbReference type="RefSeq" id="WP_022939141.1">
    <property type="nucleotide sequence ID" value="NZ_CABKRQ010000008.1"/>
</dbReference>
<comment type="caution">
    <text evidence="6">Lacks conserved residue(s) required for the propagation of feature annotation.</text>
</comment>
<keyword evidence="4 6" id="KW-0808">Transferase</keyword>
<reference evidence="7 8" key="1">
    <citation type="submission" date="2018-05" db="EMBL/GenBank/DDBJ databases">
        <title>Genomic Encyclopedia of Type Strains, Phase IV (KMG-IV): sequencing the most valuable type-strain genomes for metagenomic binning, comparative biology and taxonomic classification.</title>
        <authorList>
            <person name="Goeker M."/>
        </authorList>
    </citation>
    <scope>NUCLEOTIDE SEQUENCE [LARGE SCALE GENOMIC DNA]</scope>
    <source>
        <strain evidence="7 8">JC118</strain>
    </source>
</reference>
<accession>A0A318KZG9</accession>
<evidence type="ECO:0000256" key="6">
    <source>
        <dbReference type="HAMAP-Rule" id="MF_00074"/>
    </source>
</evidence>
<dbReference type="InterPro" id="IPR029063">
    <property type="entry name" value="SAM-dependent_MTases_sf"/>
</dbReference>
<keyword evidence="1 6" id="KW-0963">Cytoplasm</keyword>
<dbReference type="EMBL" id="QJKH01000007">
    <property type="protein sequence ID" value="PXX78653.1"/>
    <property type="molecule type" value="Genomic_DNA"/>
</dbReference>
<evidence type="ECO:0000256" key="3">
    <source>
        <dbReference type="ARBA" id="ARBA00022603"/>
    </source>
</evidence>
<keyword evidence="5 6" id="KW-0949">S-adenosyl-L-methionine</keyword>
<dbReference type="PANTHER" id="PTHR31760">
    <property type="entry name" value="S-ADENOSYL-L-METHIONINE-DEPENDENT METHYLTRANSFERASES SUPERFAMILY PROTEIN"/>
    <property type="match status" value="1"/>
</dbReference>
<organism evidence="7 8">
    <name type="scientific">Dielma fastidiosa</name>
    <dbReference type="NCBI Taxonomy" id="1034346"/>
    <lineage>
        <taxon>Bacteria</taxon>
        <taxon>Bacillati</taxon>
        <taxon>Bacillota</taxon>
        <taxon>Erysipelotrichia</taxon>
        <taxon>Erysipelotrichales</taxon>
        <taxon>Erysipelotrichaceae</taxon>
        <taxon>Dielma</taxon>
    </lineage>
</organism>
<dbReference type="PIRSF" id="PIRSF003078">
    <property type="entry name" value="GidB"/>
    <property type="match status" value="1"/>
</dbReference>
<evidence type="ECO:0000256" key="5">
    <source>
        <dbReference type="ARBA" id="ARBA00022691"/>
    </source>
</evidence>
<keyword evidence="2 6" id="KW-0698">rRNA processing</keyword>
<comment type="subcellular location">
    <subcellularLocation>
        <location evidence="6">Cytoplasm</location>
    </subcellularLocation>
</comment>
<evidence type="ECO:0000313" key="8">
    <source>
        <dbReference type="Proteomes" id="UP000247612"/>
    </source>
</evidence>
<dbReference type="EC" id="2.1.1.-" evidence="6"/>
<comment type="similarity">
    <text evidence="6">Belongs to the methyltransferase superfamily. RNA methyltransferase RsmG family.</text>
</comment>
<dbReference type="FunFam" id="3.40.50.150:FF:000041">
    <property type="entry name" value="Ribosomal RNA small subunit methyltransferase G"/>
    <property type="match status" value="1"/>
</dbReference>
<feature type="binding site" evidence="6">
    <location>
        <position position="79"/>
    </location>
    <ligand>
        <name>S-adenosyl-L-methionine</name>
        <dbReference type="ChEBI" id="CHEBI:59789"/>
    </ligand>
</feature>
<feature type="binding site" evidence="6">
    <location>
        <position position="84"/>
    </location>
    <ligand>
        <name>S-adenosyl-L-methionine</name>
        <dbReference type="ChEBI" id="CHEBI:59789"/>
    </ligand>
</feature>
<feature type="binding site" evidence="6">
    <location>
        <begin position="130"/>
        <end position="131"/>
    </location>
    <ligand>
        <name>S-adenosyl-L-methionine</name>
        <dbReference type="ChEBI" id="CHEBI:59789"/>
    </ligand>
</feature>
<dbReference type="OrthoDB" id="9808773at2"/>